<keyword evidence="6" id="KW-1185">Reference proteome</keyword>
<name>A0A813KLA1_POLGL</name>
<dbReference type="Proteomes" id="UP000654075">
    <property type="component" value="Unassembled WGS sequence"/>
</dbReference>
<dbReference type="GO" id="GO:0003677">
    <property type="term" value="F:DNA binding"/>
    <property type="evidence" value="ECO:0007669"/>
    <property type="project" value="InterPro"/>
</dbReference>
<reference evidence="4" key="1">
    <citation type="submission" date="2021-02" db="EMBL/GenBank/DDBJ databases">
        <authorList>
            <person name="Dougan E. K."/>
            <person name="Rhodes N."/>
            <person name="Thang M."/>
            <person name="Chan C."/>
        </authorList>
    </citation>
    <scope>NUCLEOTIDE SEQUENCE</scope>
</reference>
<feature type="region of interest" description="Disordered" evidence="1">
    <location>
        <begin position="139"/>
        <end position="174"/>
    </location>
</feature>
<dbReference type="EMBL" id="CAJNNV010030140">
    <property type="protein sequence ID" value="CAE8631485.1"/>
    <property type="molecule type" value="Genomic_DNA"/>
</dbReference>
<evidence type="ECO:0000313" key="6">
    <source>
        <dbReference type="Proteomes" id="UP000654075"/>
    </source>
</evidence>
<organism evidence="4 5">
    <name type="scientific">Polarella glacialis</name>
    <name type="common">Dinoflagellate</name>
    <dbReference type="NCBI Taxonomy" id="89957"/>
    <lineage>
        <taxon>Eukaryota</taxon>
        <taxon>Sar</taxon>
        <taxon>Alveolata</taxon>
        <taxon>Dinophyceae</taxon>
        <taxon>Suessiales</taxon>
        <taxon>Suessiaceae</taxon>
        <taxon>Polarella</taxon>
    </lineage>
</organism>
<dbReference type="EMBL" id="CAJNNW010031020">
    <property type="protein sequence ID" value="CAE8705644.1"/>
    <property type="molecule type" value="Genomic_DNA"/>
</dbReference>
<evidence type="ECO:0000313" key="3">
    <source>
        <dbReference type="EMBL" id="CAE8631485.1"/>
    </source>
</evidence>
<evidence type="ECO:0000313" key="4">
    <source>
        <dbReference type="EMBL" id="CAE8705644.1"/>
    </source>
</evidence>
<dbReference type="InterPro" id="IPR036957">
    <property type="entry name" value="Znf_PARP_sf"/>
</dbReference>
<dbReference type="Gene3D" id="3.30.1740.10">
    <property type="entry name" value="Zinc finger, PARP-type"/>
    <property type="match status" value="1"/>
</dbReference>
<evidence type="ECO:0000313" key="2">
    <source>
        <dbReference type="EMBL" id="CAE8606895.1"/>
    </source>
</evidence>
<gene>
    <name evidence="2" type="ORF">PGLA1383_LOCUS24849</name>
    <name evidence="3" type="ORF">PGLA1383_LOCUS47589</name>
    <name evidence="4" type="ORF">PGLA2088_LOCUS33803</name>
</gene>
<evidence type="ECO:0000256" key="1">
    <source>
        <dbReference type="SAM" id="MobiDB-lite"/>
    </source>
</evidence>
<comment type="caution">
    <text evidence="4">The sequence shown here is derived from an EMBL/GenBank/DDBJ whole genome shotgun (WGS) entry which is preliminary data.</text>
</comment>
<accession>A0A813KLA1</accession>
<dbReference type="Proteomes" id="UP000626109">
    <property type="component" value="Unassembled WGS sequence"/>
</dbReference>
<dbReference type="AlphaFoldDB" id="A0A813KLA1"/>
<evidence type="ECO:0000313" key="5">
    <source>
        <dbReference type="Proteomes" id="UP000626109"/>
    </source>
</evidence>
<dbReference type="OrthoDB" id="9890280at2759"/>
<dbReference type="EMBL" id="CAJNNV010020002">
    <property type="protein sequence ID" value="CAE8606895.1"/>
    <property type="molecule type" value="Genomic_DNA"/>
</dbReference>
<protein>
    <submittedName>
        <fullName evidence="4">Uncharacterized protein</fullName>
    </submittedName>
</protein>
<sequence>MANALLEDAKTGRSKCATTGAEIAQGTPRVGFEIWRTGRRCMTYQTPRAFLDGLGVDVAQDNRSRCKYSGTAISKGDPLVVLTVGGAKEEKPTSQVCSLNQTSTFISNVILKVGGKFQVQKAKGFKTLPQDIQAKVTKALAGSRGGGSSSQTAKKRPASSSIGAGPVTAKRVRK</sequence>
<proteinExistence type="predicted"/>
<dbReference type="GO" id="GO:0008270">
    <property type="term" value="F:zinc ion binding"/>
    <property type="evidence" value="ECO:0007669"/>
    <property type="project" value="InterPro"/>
</dbReference>